<comment type="caution">
    <text evidence="2">The sequence shown here is derived from an EMBL/GenBank/DDBJ whole genome shotgun (WGS) entry which is preliminary data.</text>
</comment>
<dbReference type="AlphaFoldDB" id="A0A4V3A792"/>
<dbReference type="PANTHER" id="PTHR30399:SF1">
    <property type="entry name" value="UTP PYROPHOSPHATASE"/>
    <property type="match status" value="1"/>
</dbReference>
<accession>A0A4V3A792</accession>
<evidence type="ECO:0000259" key="1">
    <source>
        <dbReference type="Pfam" id="PF01863"/>
    </source>
</evidence>
<evidence type="ECO:0000313" key="3">
    <source>
        <dbReference type="Proteomes" id="UP000295131"/>
    </source>
</evidence>
<gene>
    <name evidence="2" type="ORF">E2A64_01580</name>
</gene>
<organism evidence="2 3">
    <name type="scientific">Pseudohoeflea suaedae</name>
    <dbReference type="NCBI Taxonomy" id="877384"/>
    <lineage>
        <taxon>Bacteria</taxon>
        <taxon>Pseudomonadati</taxon>
        <taxon>Pseudomonadota</taxon>
        <taxon>Alphaproteobacteria</taxon>
        <taxon>Hyphomicrobiales</taxon>
        <taxon>Rhizobiaceae</taxon>
        <taxon>Pseudohoeflea</taxon>
    </lineage>
</organism>
<sequence>MFASLRKTPVSRPKGPARRDLEVNGRLVQLTIREHARATRITLRIEPGGQALRLTIPPGLPDREVDSFLTRHHGWLMTKLAHLPGDTQVGEGSIVPIRGVDHFIERSGKLRGLAEMLVLDGEHVLRVSGAAEHAGRRVADHLKREAKKDLEALVAGHAATLGRKVRSISYKDTRSRWGSCTSDGRLSFSWRIAMAPPHVIDYLAAHEVAHLAEMNHSSAFWAVCEGLCPRTDEAKRWLKKNGNRLQALQF</sequence>
<feature type="domain" description="YgjP-like metallopeptidase" evidence="1">
    <location>
        <begin position="40"/>
        <end position="241"/>
    </location>
</feature>
<dbReference type="PANTHER" id="PTHR30399">
    <property type="entry name" value="UNCHARACTERIZED PROTEIN YGJP"/>
    <property type="match status" value="1"/>
</dbReference>
<name>A0A4V3A792_9HYPH</name>
<dbReference type="InterPro" id="IPR002725">
    <property type="entry name" value="YgjP-like_metallopeptidase"/>
</dbReference>
<reference evidence="2 3" key="1">
    <citation type="journal article" date="2013" name="Int. J. Syst. Evol. Microbiol.">
        <title>Hoeflea suaedae sp. nov., an endophytic bacterium isolated from the root of the halophyte Suaeda maritima.</title>
        <authorList>
            <person name="Chung E.J."/>
            <person name="Park J.A."/>
            <person name="Pramanik P."/>
            <person name="Bibi F."/>
            <person name="Jeon C.O."/>
            <person name="Chung Y.R."/>
        </authorList>
    </citation>
    <scope>NUCLEOTIDE SEQUENCE [LARGE SCALE GENOMIC DNA]</scope>
    <source>
        <strain evidence="2 3">YC6898</strain>
    </source>
</reference>
<dbReference type="InterPro" id="IPR053136">
    <property type="entry name" value="UTP_pyrophosphatase-like"/>
</dbReference>
<dbReference type="OrthoDB" id="9795402at2"/>
<keyword evidence="3" id="KW-1185">Reference proteome</keyword>
<evidence type="ECO:0000313" key="2">
    <source>
        <dbReference type="EMBL" id="TDH37855.1"/>
    </source>
</evidence>
<proteinExistence type="predicted"/>
<dbReference type="EMBL" id="SMSI01000001">
    <property type="protein sequence ID" value="TDH37855.1"/>
    <property type="molecule type" value="Genomic_DNA"/>
</dbReference>
<protein>
    <submittedName>
        <fullName evidence="2">M48 family peptidase</fullName>
    </submittedName>
</protein>
<dbReference type="Gene3D" id="3.30.2010.10">
    <property type="entry name" value="Metalloproteases ('zincins'), catalytic domain"/>
    <property type="match status" value="1"/>
</dbReference>
<dbReference type="Pfam" id="PF01863">
    <property type="entry name" value="YgjP-like"/>
    <property type="match status" value="1"/>
</dbReference>
<dbReference type="RefSeq" id="WP_133282692.1">
    <property type="nucleotide sequence ID" value="NZ_SMSI01000001.1"/>
</dbReference>
<dbReference type="Proteomes" id="UP000295131">
    <property type="component" value="Unassembled WGS sequence"/>
</dbReference>
<dbReference type="CDD" id="cd07344">
    <property type="entry name" value="M48_yhfN_like"/>
    <property type="match status" value="1"/>
</dbReference>